<gene>
    <name evidence="1" type="ORF">KUTeg_022414</name>
</gene>
<proteinExistence type="predicted"/>
<accession>A0ABQ9EBL4</accession>
<dbReference type="Proteomes" id="UP001217089">
    <property type="component" value="Unassembled WGS sequence"/>
</dbReference>
<dbReference type="EMBL" id="JARBDR010000919">
    <property type="protein sequence ID" value="KAJ8300895.1"/>
    <property type="molecule type" value="Genomic_DNA"/>
</dbReference>
<dbReference type="InterPro" id="IPR051077">
    <property type="entry name" value="Ca-dependent_lectin"/>
</dbReference>
<keyword evidence="2" id="KW-1185">Reference proteome</keyword>
<organism evidence="1 2">
    <name type="scientific">Tegillarca granosa</name>
    <name type="common">Malaysian cockle</name>
    <name type="synonym">Anadara granosa</name>
    <dbReference type="NCBI Taxonomy" id="220873"/>
    <lineage>
        <taxon>Eukaryota</taxon>
        <taxon>Metazoa</taxon>
        <taxon>Spiralia</taxon>
        <taxon>Lophotrochozoa</taxon>
        <taxon>Mollusca</taxon>
        <taxon>Bivalvia</taxon>
        <taxon>Autobranchia</taxon>
        <taxon>Pteriomorphia</taxon>
        <taxon>Arcoida</taxon>
        <taxon>Arcoidea</taxon>
        <taxon>Arcidae</taxon>
        <taxon>Tegillarca</taxon>
    </lineage>
</organism>
<evidence type="ECO:0000313" key="1">
    <source>
        <dbReference type="EMBL" id="KAJ8300895.1"/>
    </source>
</evidence>
<dbReference type="PANTHER" id="PTHR24024">
    <property type="entry name" value="PULMONARY SURFACTANT-ASSOCIATED PROTEIN A"/>
    <property type="match status" value="1"/>
</dbReference>
<dbReference type="PANTHER" id="PTHR24024:SF18">
    <property type="entry name" value="SHORT-CHAIN COLLAGEN C4-LIKE"/>
    <property type="match status" value="1"/>
</dbReference>
<name>A0ABQ9EBL4_TEGGR</name>
<reference evidence="1 2" key="1">
    <citation type="submission" date="2022-12" db="EMBL/GenBank/DDBJ databases">
        <title>Chromosome-level genome of Tegillarca granosa.</title>
        <authorList>
            <person name="Kim J."/>
        </authorList>
    </citation>
    <scope>NUCLEOTIDE SEQUENCE [LARGE SCALE GENOMIC DNA]</scope>
    <source>
        <strain evidence="1">Teg-2019</strain>
        <tissue evidence="1">Adductor muscle</tissue>
    </source>
</reference>
<protein>
    <submittedName>
        <fullName evidence="1">Uncharacterized protein</fullName>
    </submittedName>
</protein>
<evidence type="ECO:0000313" key="2">
    <source>
        <dbReference type="Proteomes" id="UP001217089"/>
    </source>
</evidence>
<comment type="caution">
    <text evidence="1">The sequence shown here is derived from an EMBL/GenBank/DDBJ whole genome shotgun (WGS) entry which is preliminary data.</text>
</comment>
<sequence length="381" mass="42697">MSRDIKNGAVYIRSGRTRCPSGDTKLVYSVEPGVHLVTPNLFTQSDVLEPGAHLVTPNLFTQSDVLEPGAHLVTPNLFTQSDVLEPGAHLVEPGVHLVTPKLVNSIRCVRTRCPSDTVEPGVHQTCFLRKDEEELGVHLMTTNLSTQFRCVRPRCSSGDTKLVYSVTGVEIMVQLLPPILFTLARGGKTDGPFSVIVNTVNQSGPFYDNVVMYNDIAVIENSGANTQCLPKDPNWRRYHDGTFNDASRIQGAEYLVYHYSIGEVLHNSYNYYNVPCAVCQSKKRLKVHMIPAKDRCYNGWHLEYRGYLMTQRYDQGAANYLCVDARPEKIGSKAAQLGRLFYPVESYCKSGSLPCPPYVHGRELTCALQLLEWFEFSLDRL</sequence>